<comment type="caution">
    <text evidence="7">The sequence shown here is derived from an EMBL/GenBank/DDBJ whole genome shotgun (WGS) entry which is preliminary data.</text>
</comment>
<proteinExistence type="predicted"/>
<evidence type="ECO:0000259" key="6">
    <source>
        <dbReference type="SMART" id="SM00702"/>
    </source>
</evidence>
<dbReference type="Proteomes" id="UP000199307">
    <property type="component" value="Unassembled WGS sequence"/>
</dbReference>
<organism evidence="7 8">
    <name type="scientific">Flavobacterium anhuiense</name>
    <dbReference type="NCBI Taxonomy" id="459526"/>
    <lineage>
        <taxon>Bacteria</taxon>
        <taxon>Pseudomonadati</taxon>
        <taxon>Bacteroidota</taxon>
        <taxon>Flavobacteriia</taxon>
        <taxon>Flavobacteriales</taxon>
        <taxon>Flavobacteriaceae</taxon>
        <taxon>Flavobacterium</taxon>
    </lineage>
</organism>
<keyword evidence="3" id="KW-0223">Dioxygenase</keyword>
<evidence type="ECO:0000256" key="5">
    <source>
        <dbReference type="ARBA" id="ARBA00023004"/>
    </source>
</evidence>
<evidence type="ECO:0000256" key="1">
    <source>
        <dbReference type="ARBA" id="ARBA00001961"/>
    </source>
</evidence>
<dbReference type="InterPro" id="IPR045054">
    <property type="entry name" value="P4HA-like"/>
</dbReference>
<dbReference type="InterPro" id="IPR044862">
    <property type="entry name" value="Pro_4_hyd_alph_FE2OG_OXY"/>
</dbReference>
<feature type="domain" description="Prolyl 4-hydroxylase alpha subunit" evidence="6">
    <location>
        <begin position="9"/>
        <end position="179"/>
    </location>
</feature>
<dbReference type="Pfam" id="PF13640">
    <property type="entry name" value="2OG-FeII_Oxy_3"/>
    <property type="match status" value="1"/>
</dbReference>
<dbReference type="EMBL" id="FMVC01000001">
    <property type="protein sequence ID" value="SCY02004.1"/>
    <property type="molecule type" value="Genomic_DNA"/>
</dbReference>
<comment type="cofactor">
    <cofactor evidence="1">
        <name>L-ascorbate</name>
        <dbReference type="ChEBI" id="CHEBI:38290"/>
    </cofactor>
</comment>
<evidence type="ECO:0000256" key="2">
    <source>
        <dbReference type="ARBA" id="ARBA00022723"/>
    </source>
</evidence>
<keyword evidence="5" id="KW-0408">Iron</keyword>
<name>A0ABY0LD52_9FLAO</name>
<keyword evidence="8" id="KW-1185">Reference proteome</keyword>
<dbReference type="PANTHER" id="PTHR10869:SF236">
    <property type="entry name" value="PROLYL 4-HYDROXYLASE ALPHA SUBUNIT DOMAIN-CONTAINING PROTEIN"/>
    <property type="match status" value="1"/>
</dbReference>
<evidence type="ECO:0000313" key="7">
    <source>
        <dbReference type="EMBL" id="SCY02004.1"/>
    </source>
</evidence>
<evidence type="ECO:0000256" key="4">
    <source>
        <dbReference type="ARBA" id="ARBA00023002"/>
    </source>
</evidence>
<dbReference type="PANTHER" id="PTHR10869">
    <property type="entry name" value="PROLYL 4-HYDROXYLASE ALPHA SUBUNIT"/>
    <property type="match status" value="1"/>
</dbReference>
<reference evidence="7 8" key="1">
    <citation type="submission" date="2016-10" db="EMBL/GenBank/DDBJ databases">
        <authorList>
            <person name="Varghese N."/>
            <person name="Submissions S."/>
        </authorList>
    </citation>
    <scope>NUCLEOTIDE SEQUENCE [LARGE SCALE GENOMIC DNA]</scope>
    <source>
        <strain evidence="7 8">CGMCC 1.6859</strain>
    </source>
</reference>
<protein>
    <submittedName>
        <fullName evidence="7">2OG-Fe(II) oxygenase superfamily protein</fullName>
    </submittedName>
</protein>
<dbReference type="Gene3D" id="2.60.120.620">
    <property type="entry name" value="q2cbj1_9rhob like domain"/>
    <property type="match status" value="1"/>
</dbReference>
<dbReference type="InterPro" id="IPR006620">
    <property type="entry name" value="Pro_4_hyd_alph"/>
</dbReference>
<evidence type="ECO:0000256" key="3">
    <source>
        <dbReference type="ARBA" id="ARBA00022964"/>
    </source>
</evidence>
<gene>
    <name evidence="7" type="ORF">SAMN02927916_1120</name>
</gene>
<evidence type="ECO:0000313" key="8">
    <source>
        <dbReference type="Proteomes" id="UP000199307"/>
    </source>
</evidence>
<keyword evidence="2" id="KW-0479">Metal-binding</keyword>
<keyword evidence="4" id="KW-0560">Oxidoreductase</keyword>
<accession>A0ABY0LD52</accession>
<dbReference type="RefSeq" id="WP_091129627.1">
    <property type="nucleotide sequence ID" value="NZ_CP023642.1"/>
</dbReference>
<sequence length="187" mass="21839">MLNIINEGLEIYTIDNFLTVEECNQLIEQSEQMGFEEAEVNVDGAQKMMKMVRNNERIMYEDHAYASLLWQKLEPFIKPEMENSIASGLNEMFRFYKYNPSQRFKMHRDGSFKRNDSESSYYTFMIYLNEGYEGGETKFASGEIITPRTGTALIFEHSQRHEGAALISGIKYVLRSDVMYKLKDNNN</sequence>
<dbReference type="SMART" id="SM00702">
    <property type="entry name" value="P4Hc"/>
    <property type="match status" value="1"/>
</dbReference>